<dbReference type="InterPro" id="IPR029021">
    <property type="entry name" value="Prot-tyrosine_phosphatase-like"/>
</dbReference>
<feature type="region of interest" description="Disordered" evidence="1">
    <location>
        <begin position="177"/>
        <end position="236"/>
    </location>
</feature>
<sequence>MGAAFTKVLNYLHIVDHGEATSDSNLKKAKMTCILSSTQKPTKPNPYWKHLELKNVKEELRLGNLKAAARFIHECRCSRENLAVVTEPNNHESAVFIVVYFTILSGLPVKIARKAVTRSREKLDITDEYDSLIESMQKSVSAKELREELFRGTSGYTEDRLIEDLRKIYQLAELDPPTSSEIQLETRRDSIKPESTTQKPLNQMFRRLSVDKTKHETTDKENDGNSSLSNVRDKPPEIVIHEHEQETTKKDLLNSSIKSPLSSTSVTTTSHSLPDHNNTVFNNIQRDLNEVSKGSKIENGTIPTSHEIGNKQTVIASDMKSIDKLHTDTNSAQSTHTTNQIHTESFTNNHKTINDNDTFGMSKIKGSTVTISYAPSHESTEVDSVDEYLRSTSVEEREKTRKQVKITHALMKLDDDIDSYL</sequence>
<name>A0AAE1Z836_SCHME</name>
<protein>
    <submittedName>
        <fullName evidence="2">Uncharacterized protein</fullName>
    </submittedName>
</protein>
<reference evidence="2" key="1">
    <citation type="submission" date="2022-04" db="EMBL/GenBank/DDBJ databases">
        <authorList>
            <person name="Xu L."/>
            <person name="Lv Z."/>
        </authorList>
    </citation>
    <scope>NUCLEOTIDE SEQUENCE</scope>
    <source>
        <strain evidence="2">LV_2022a</strain>
    </source>
</reference>
<dbReference type="Gene3D" id="3.90.190.10">
    <property type="entry name" value="Protein tyrosine phosphatase superfamily"/>
    <property type="match status" value="1"/>
</dbReference>
<dbReference type="AlphaFoldDB" id="A0AAE1Z836"/>
<keyword evidence="3" id="KW-1185">Reference proteome</keyword>
<dbReference type="EMBL" id="JALJAT010000006">
    <property type="protein sequence ID" value="KAK4468544.1"/>
    <property type="molecule type" value="Genomic_DNA"/>
</dbReference>
<evidence type="ECO:0000313" key="3">
    <source>
        <dbReference type="Proteomes" id="UP001292079"/>
    </source>
</evidence>
<gene>
    <name evidence="2" type="ORF">MN116_007740</name>
</gene>
<evidence type="ECO:0000256" key="1">
    <source>
        <dbReference type="SAM" id="MobiDB-lite"/>
    </source>
</evidence>
<evidence type="ECO:0000313" key="2">
    <source>
        <dbReference type="EMBL" id="KAK4468544.1"/>
    </source>
</evidence>
<comment type="caution">
    <text evidence="2">The sequence shown here is derived from an EMBL/GenBank/DDBJ whole genome shotgun (WGS) entry which is preliminary data.</text>
</comment>
<reference evidence="2" key="2">
    <citation type="journal article" date="2023" name="Infect Dis Poverty">
        <title>Chromosome-scale genome of the human blood fluke Schistosoma mekongi and its implications for public health.</title>
        <authorList>
            <person name="Zhou M."/>
            <person name="Xu L."/>
            <person name="Xu D."/>
            <person name="Chen W."/>
            <person name="Khan J."/>
            <person name="Hu Y."/>
            <person name="Huang H."/>
            <person name="Wei H."/>
            <person name="Zhang Y."/>
            <person name="Chusongsang P."/>
            <person name="Tanasarnprasert K."/>
            <person name="Hu X."/>
            <person name="Limpanont Y."/>
            <person name="Lv Z."/>
        </authorList>
    </citation>
    <scope>NUCLEOTIDE SEQUENCE</scope>
    <source>
        <strain evidence="2">LV_2022a</strain>
    </source>
</reference>
<proteinExistence type="predicted"/>
<organism evidence="2 3">
    <name type="scientific">Schistosoma mekongi</name>
    <name type="common">Parasitic worm</name>
    <dbReference type="NCBI Taxonomy" id="38744"/>
    <lineage>
        <taxon>Eukaryota</taxon>
        <taxon>Metazoa</taxon>
        <taxon>Spiralia</taxon>
        <taxon>Lophotrochozoa</taxon>
        <taxon>Platyhelminthes</taxon>
        <taxon>Trematoda</taxon>
        <taxon>Digenea</taxon>
        <taxon>Strigeidida</taxon>
        <taxon>Schistosomatoidea</taxon>
        <taxon>Schistosomatidae</taxon>
        <taxon>Schistosoma</taxon>
    </lineage>
</organism>
<feature type="compositionally biased region" description="Basic and acidic residues" evidence="1">
    <location>
        <begin position="208"/>
        <end position="223"/>
    </location>
</feature>
<accession>A0AAE1Z836</accession>
<dbReference type="Proteomes" id="UP001292079">
    <property type="component" value="Unassembled WGS sequence"/>
</dbReference>